<evidence type="ECO:0000256" key="2">
    <source>
        <dbReference type="ARBA" id="ARBA00022737"/>
    </source>
</evidence>
<dbReference type="RefSeq" id="WP_147789305.1">
    <property type="nucleotide sequence ID" value="NZ_CP182589.1"/>
</dbReference>
<proteinExistence type="inferred from homology"/>
<dbReference type="InterPro" id="IPR000644">
    <property type="entry name" value="CBS_dom"/>
</dbReference>
<dbReference type="PANTHER" id="PTHR42745">
    <property type="match status" value="1"/>
</dbReference>
<dbReference type="Proteomes" id="UP000426772">
    <property type="component" value="Unassembled WGS sequence"/>
</dbReference>
<keyword evidence="9" id="KW-1185">Reference proteome</keyword>
<feature type="domain" description="CBS" evidence="6">
    <location>
        <begin position="209"/>
        <end position="267"/>
    </location>
</feature>
<dbReference type="InterPro" id="IPR046348">
    <property type="entry name" value="SIS_dom_sf"/>
</dbReference>
<dbReference type="EMBL" id="RCNL01000004">
    <property type="protein sequence ID" value="TXL78336.1"/>
    <property type="molecule type" value="Genomic_DNA"/>
</dbReference>
<sequence length="327" mass="35115">MSYQQPTAFDFQQAGKTVLRIEREGLEQLDQYINDDFARACALIYACQGKVVVMGMGKSGHIGKKMAATFASTGTPAFFVHPAEASHGDLGMVSKNDVVIAISNSGESNEILALIPVIKRQHIALICMTGRPDSAMGRVADVHLCVHVPQEACPLGLAPTTSTTATLVMGDALAVSLLEARGFTAEDFALSHPGGALGRKLLLHVADIMHSGDELPHVTRDASLRDALLEITRKNLGLTVIVDGLMKIEGIFTDGDLRRIFDMGIDFQRATIGEVMTPGGIRVRPNMLAVEALNLMQTKNITSILVADDDHLLGVVHMHDMLRAGVV</sequence>
<organism evidence="8 9">
    <name type="scientific">Pantoea vagans</name>
    <dbReference type="NCBI Taxonomy" id="470934"/>
    <lineage>
        <taxon>Bacteria</taxon>
        <taxon>Pseudomonadati</taxon>
        <taxon>Pseudomonadota</taxon>
        <taxon>Gammaproteobacteria</taxon>
        <taxon>Enterobacterales</taxon>
        <taxon>Erwiniaceae</taxon>
        <taxon>Pantoea</taxon>
    </lineage>
</organism>
<keyword evidence="2" id="KW-0677">Repeat</keyword>
<dbReference type="InterPro" id="IPR050986">
    <property type="entry name" value="GutQ/KpsF_isomerases"/>
</dbReference>
<evidence type="ECO:0000256" key="3">
    <source>
        <dbReference type="ARBA" id="ARBA00023122"/>
    </source>
</evidence>
<dbReference type="PANTHER" id="PTHR42745:SF1">
    <property type="entry name" value="ARABINOSE 5-PHOSPHATE ISOMERASE KDSD"/>
    <property type="match status" value="1"/>
</dbReference>
<evidence type="ECO:0000313" key="8">
    <source>
        <dbReference type="EMBL" id="TXL78336.1"/>
    </source>
</evidence>
<dbReference type="Gene3D" id="3.10.580.10">
    <property type="entry name" value="CBS-domain"/>
    <property type="match status" value="1"/>
</dbReference>
<name>A0ABY3LF65_9GAMM</name>
<dbReference type="NCBIfam" id="NF008141">
    <property type="entry name" value="PRK10892.1"/>
    <property type="match status" value="1"/>
</dbReference>
<dbReference type="Gene3D" id="3.40.50.10490">
    <property type="entry name" value="Glucose-6-phosphate isomerase like protein, domain 1"/>
    <property type="match status" value="1"/>
</dbReference>
<keyword evidence="3 5" id="KW-0129">CBS domain</keyword>
<evidence type="ECO:0000259" key="7">
    <source>
        <dbReference type="PROSITE" id="PS51464"/>
    </source>
</evidence>
<dbReference type="InterPro" id="IPR046342">
    <property type="entry name" value="CBS_dom_sf"/>
</dbReference>
<dbReference type="InterPro" id="IPR004800">
    <property type="entry name" value="KdsD/KpsF-type"/>
</dbReference>
<dbReference type="SMART" id="SM00116">
    <property type="entry name" value="CBS"/>
    <property type="match status" value="2"/>
</dbReference>
<protein>
    <recommendedName>
        <fullName evidence="4">Arabinose 5-phosphate isomerase</fullName>
        <shortName evidence="4">API</shortName>
        <ecNumber evidence="4">5.3.1.13</ecNumber>
    </recommendedName>
</protein>
<dbReference type="PIRSF" id="PIRSF004692">
    <property type="entry name" value="KdsD_KpsF"/>
    <property type="match status" value="1"/>
</dbReference>
<feature type="domain" description="CBS" evidence="6">
    <location>
        <begin position="276"/>
        <end position="327"/>
    </location>
</feature>
<evidence type="ECO:0000256" key="5">
    <source>
        <dbReference type="PROSITE-ProRule" id="PRU00703"/>
    </source>
</evidence>
<dbReference type="SUPFAM" id="SSF53697">
    <property type="entry name" value="SIS domain"/>
    <property type="match status" value="1"/>
</dbReference>
<reference evidence="8 9" key="1">
    <citation type="submission" date="2018-10" db="EMBL/GenBank/DDBJ databases">
        <title>Draft genome sequence of Pantoea vagans isolated from corpses of the sugarcane aphid Melanaphis sacchari Zehntner.</title>
        <authorList>
            <person name="Toledo E."/>
            <person name="Pena G."/>
            <person name="Lozano L."/>
        </authorList>
    </citation>
    <scope>NUCLEOTIDE SEQUENCE [LARGE SCALE GENOMIC DNA]</scope>
    <source>
        <strain evidence="8 9">ET-90</strain>
    </source>
</reference>
<dbReference type="Pfam" id="PF01380">
    <property type="entry name" value="SIS"/>
    <property type="match status" value="1"/>
</dbReference>
<dbReference type="InterPro" id="IPR035474">
    <property type="entry name" value="SIS_Kpsf"/>
</dbReference>
<dbReference type="GO" id="GO:0016853">
    <property type="term" value="F:isomerase activity"/>
    <property type="evidence" value="ECO:0007669"/>
    <property type="project" value="UniProtKB-KW"/>
</dbReference>
<evidence type="ECO:0000256" key="1">
    <source>
        <dbReference type="ARBA" id="ARBA00008165"/>
    </source>
</evidence>
<dbReference type="Pfam" id="PF00571">
    <property type="entry name" value="CBS"/>
    <property type="match status" value="2"/>
</dbReference>
<gene>
    <name evidence="8" type="primary">kdsD</name>
    <name evidence="8" type="ORF">D9O29_11210</name>
</gene>
<comment type="catalytic activity">
    <reaction evidence="4">
        <text>D-arabinose 5-phosphate = D-ribulose 5-phosphate</text>
        <dbReference type="Rhea" id="RHEA:23104"/>
        <dbReference type="ChEBI" id="CHEBI:57693"/>
        <dbReference type="ChEBI" id="CHEBI:58121"/>
        <dbReference type="EC" id="5.3.1.13"/>
    </reaction>
</comment>
<accession>A0ABY3LF65</accession>
<evidence type="ECO:0000256" key="4">
    <source>
        <dbReference type="PIRNR" id="PIRNR004692"/>
    </source>
</evidence>
<dbReference type="InterPro" id="IPR001347">
    <property type="entry name" value="SIS_dom"/>
</dbReference>
<keyword evidence="4 8" id="KW-0413">Isomerase</keyword>
<dbReference type="NCBIfam" id="TIGR00393">
    <property type="entry name" value="kpsF"/>
    <property type="match status" value="1"/>
</dbReference>
<evidence type="ECO:0000313" key="9">
    <source>
        <dbReference type="Proteomes" id="UP000426772"/>
    </source>
</evidence>
<dbReference type="PROSITE" id="PS51371">
    <property type="entry name" value="CBS"/>
    <property type="match status" value="2"/>
</dbReference>
<dbReference type="CDD" id="cd04604">
    <property type="entry name" value="CBS_pair_SIS_assoc"/>
    <property type="match status" value="1"/>
</dbReference>
<dbReference type="EC" id="5.3.1.13" evidence="4"/>
<comment type="similarity">
    <text evidence="1 4">Belongs to the SIS family. GutQ/KpsF subfamily.</text>
</comment>
<dbReference type="CDD" id="cd05014">
    <property type="entry name" value="SIS_Kpsf"/>
    <property type="match status" value="1"/>
</dbReference>
<evidence type="ECO:0000259" key="6">
    <source>
        <dbReference type="PROSITE" id="PS51371"/>
    </source>
</evidence>
<feature type="domain" description="SIS" evidence="7">
    <location>
        <begin position="40"/>
        <end position="183"/>
    </location>
</feature>
<dbReference type="PROSITE" id="PS51464">
    <property type="entry name" value="SIS"/>
    <property type="match status" value="1"/>
</dbReference>
<comment type="caution">
    <text evidence="8">The sequence shown here is derived from an EMBL/GenBank/DDBJ whole genome shotgun (WGS) entry which is preliminary data.</text>
</comment>